<organism evidence="1">
    <name type="scientific">Aureimonas frigidaquae</name>
    <dbReference type="NCBI Taxonomy" id="424757"/>
    <lineage>
        <taxon>Bacteria</taxon>
        <taxon>Pseudomonadati</taxon>
        <taxon>Pseudomonadota</taxon>
        <taxon>Alphaproteobacteria</taxon>
        <taxon>Hyphomicrobiales</taxon>
        <taxon>Aurantimonadaceae</taxon>
        <taxon>Aureimonas</taxon>
    </lineage>
</organism>
<name>A0A0P0Z3P8_9HYPH</name>
<reference evidence="1" key="1">
    <citation type="journal article" date="2015" name="Proc. Natl. Acad. Sci. U.S.A.">
        <title>Bacterial clade with the ribosomal RNA operon on a small plasmid rather than the chromosome.</title>
        <authorList>
            <person name="Anda M."/>
            <person name="Ohtsubo Y."/>
            <person name="Okubo T."/>
            <person name="Sugawara M."/>
            <person name="Nagata Y."/>
            <person name="Tsuda M."/>
            <person name="Minamisawa K."/>
            <person name="Mitsui H."/>
        </authorList>
    </citation>
    <scope>NUCLEOTIDE SEQUENCE</scope>
    <source>
        <strain evidence="1">JCM 14755</strain>
    </source>
</reference>
<dbReference type="RefSeq" id="WP_062225698.1">
    <property type="nucleotide sequence ID" value="NZ_BBWR01000002.1"/>
</dbReference>
<dbReference type="EMBL" id="LC066377">
    <property type="protein sequence ID" value="BAT28718.1"/>
    <property type="molecule type" value="Genomic_DNA"/>
</dbReference>
<sequence length="213" mass="24256">MARPKLSDGDTQRLQLKIGDDELREIEDWRFANRIQSRSEAVRRLCKIGLLVDEVIDVAVDASEKLTDATYDNYRYAADWEEWLQDNGDDDGAIDASVTNLASYAETISDLSKIVRNMIVGIHNGIAPLADAKDLNEATARSKKNLEDVAATLENIYKRMDEREDNYLFSLVFQRMSVGQRAAYQKLSEPEQDAFWATEKQKLRDEMGGENQK</sequence>
<accession>A0A0P0Z3P8</accession>
<evidence type="ECO:0000313" key="1">
    <source>
        <dbReference type="EMBL" id="BAT28718.1"/>
    </source>
</evidence>
<proteinExistence type="predicted"/>
<dbReference type="OrthoDB" id="7745180at2"/>
<dbReference type="AlphaFoldDB" id="A0A0P0Z3P8"/>
<protein>
    <submittedName>
        <fullName evidence="1">Uncharacterized protein</fullName>
    </submittedName>
</protein>